<proteinExistence type="predicted"/>
<dbReference type="EMBL" id="JARAKH010001082">
    <property type="protein sequence ID" value="KAK8373593.1"/>
    <property type="molecule type" value="Genomic_DNA"/>
</dbReference>
<name>A0AAW0SEK2_SCYPA</name>
<evidence type="ECO:0000313" key="2">
    <source>
        <dbReference type="Proteomes" id="UP001487740"/>
    </source>
</evidence>
<dbReference type="Proteomes" id="UP001487740">
    <property type="component" value="Unassembled WGS sequence"/>
</dbReference>
<comment type="caution">
    <text evidence="1">The sequence shown here is derived from an EMBL/GenBank/DDBJ whole genome shotgun (WGS) entry which is preliminary data.</text>
</comment>
<dbReference type="AlphaFoldDB" id="A0AAW0SEK2"/>
<keyword evidence="2" id="KW-1185">Reference proteome</keyword>
<organism evidence="1 2">
    <name type="scientific">Scylla paramamosain</name>
    <name type="common">Mud crab</name>
    <dbReference type="NCBI Taxonomy" id="85552"/>
    <lineage>
        <taxon>Eukaryota</taxon>
        <taxon>Metazoa</taxon>
        <taxon>Ecdysozoa</taxon>
        <taxon>Arthropoda</taxon>
        <taxon>Crustacea</taxon>
        <taxon>Multicrustacea</taxon>
        <taxon>Malacostraca</taxon>
        <taxon>Eumalacostraca</taxon>
        <taxon>Eucarida</taxon>
        <taxon>Decapoda</taxon>
        <taxon>Pleocyemata</taxon>
        <taxon>Brachyura</taxon>
        <taxon>Eubrachyura</taxon>
        <taxon>Portunoidea</taxon>
        <taxon>Portunidae</taxon>
        <taxon>Portuninae</taxon>
        <taxon>Scylla</taxon>
    </lineage>
</organism>
<sequence length="119" mass="12369">MVLPCKADTCLVPGNTTTQGAVVDAQTCEARYIQLLATARPLASQVPAQQSPLLALGVNTFDLLTQLATGGRTPLTTACSHLPHLCLPEGDRAATKPVGGDCDQEFVQLPLCLGKCIPG</sequence>
<protein>
    <submittedName>
        <fullName evidence="1">Uncharacterized protein</fullName>
    </submittedName>
</protein>
<evidence type="ECO:0000313" key="1">
    <source>
        <dbReference type="EMBL" id="KAK8373593.1"/>
    </source>
</evidence>
<accession>A0AAW0SEK2</accession>
<gene>
    <name evidence="1" type="ORF">O3P69_011742</name>
</gene>
<reference evidence="1 2" key="1">
    <citation type="submission" date="2023-03" db="EMBL/GenBank/DDBJ databases">
        <title>High-quality genome of Scylla paramamosain provides insights in environmental adaptation.</title>
        <authorList>
            <person name="Zhang L."/>
        </authorList>
    </citation>
    <scope>NUCLEOTIDE SEQUENCE [LARGE SCALE GENOMIC DNA]</scope>
    <source>
        <strain evidence="1">LZ_2023a</strain>
        <tissue evidence="1">Muscle</tissue>
    </source>
</reference>